<reference evidence="3" key="1">
    <citation type="journal article" date="2010" name="Nat. Biotechnol.">
        <title>Draft genome sequence of the oilseed species Ricinus communis.</title>
        <authorList>
            <person name="Chan A.P."/>
            <person name="Crabtree J."/>
            <person name="Zhao Q."/>
            <person name="Lorenzi H."/>
            <person name="Orvis J."/>
            <person name="Puiu D."/>
            <person name="Melake-Berhan A."/>
            <person name="Jones K.M."/>
            <person name="Redman J."/>
            <person name="Chen G."/>
            <person name="Cahoon E.B."/>
            <person name="Gedil M."/>
            <person name="Stanke M."/>
            <person name="Haas B.J."/>
            <person name="Wortman J.R."/>
            <person name="Fraser-Liggett C.M."/>
            <person name="Ravel J."/>
            <person name="Rabinowicz P.D."/>
        </authorList>
    </citation>
    <scope>NUCLEOTIDE SEQUENCE [LARGE SCALE GENOMIC DNA]</scope>
    <source>
        <strain evidence="3">cv. Hale</strain>
    </source>
</reference>
<name>B9TCZ2_RICCO</name>
<dbReference type="AlphaFoldDB" id="B9TCZ2"/>
<protein>
    <submittedName>
        <fullName evidence="2">Uncharacterized protein</fullName>
    </submittedName>
</protein>
<dbReference type="Proteomes" id="UP000008311">
    <property type="component" value="Unassembled WGS sequence"/>
</dbReference>
<evidence type="ECO:0000313" key="3">
    <source>
        <dbReference type="Proteomes" id="UP000008311"/>
    </source>
</evidence>
<dbReference type="Pfam" id="PF03170">
    <property type="entry name" value="BcsB"/>
    <property type="match status" value="1"/>
</dbReference>
<feature type="chain" id="PRO_5002890145" evidence="1">
    <location>
        <begin position="28"/>
        <end position="135"/>
    </location>
</feature>
<dbReference type="Gene3D" id="2.60.120.260">
    <property type="entry name" value="Galactose-binding domain-like"/>
    <property type="match status" value="1"/>
</dbReference>
<organism evidence="2 3">
    <name type="scientific">Ricinus communis</name>
    <name type="common">Castor bean</name>
    <dbReference type="NCBI Taxonomy" id="3988"/>
    <lineage>
        <taxon>Eukaryota</taxon>
        <taxon>Viridiplantae</taxon>
        <taxon>Streptophyta</taxon>
        <taxon>Embryophyta</taxon>
        <taxon>Tracheophyta</taxon>
        <taxon>Spermatophyta</taxon>
        <taxon>Magnoliopsida</taxon>
        <taxon>eudicotyledons</taxon>
        <taxon>Gunneridae</taxon>
        <taxon>Pentapetalae</taxon>
        <taxon>rosids</taxon>
        <taxon>fabids</taxon>
        <taxon>Malpighiales</taxon>
        <taxon>Euphorbiaceae</taxon>
        <taxon>Acalyphoideae</taxon>
        <taxon>Acalypheae</taxon>
        <taxon>Ricinus</taxon>
    </lineage>
</organism>
<gene>
    <name evidence="2" type="ORF">RCOM_1807050</name>
</gene>
<accession>B9TCZ2</accession>
<evidence type="ECO:0000256" key="1">
    <source>
        <dbReference type="SAM" id="SignalP"/>
    </source>
</evidence>
<proteinExistence type="predicted"/>
<evidence type="ECO:0000313" key="2">
    <source>
        <dbReference type="EMBL" id="EEF26273.1"/>
    </source>
</evidence>
<dbReference type="InParanoid" id="B9TCZ2"/>
<dbReference type="InterPro" id="IPR018513">
    <property type="entry name" value="Cell_synthase_bac"/>
</dbReference>
<dbReference type="GO" id="GO:0016020">
    <property type="term" value="C:membrane"/>
    <property type="evidence" value="ECO:0007669"/>
    <property type="project" value="InterPro"/>
</dbReference>
<dbReference type="EMBL" id="EQ977732">
    <property type="protein sequence ID" value="EEF26273.1"/>
    <property type="molecule type" value="Genomic_DNA"/>
</dbReference>
<dbReference type="GO" id="GO:0006011">
    <property type="term" value="P:UDP-alpha-D-glucose metabolic process"/>
    <property type="evidence" value="ECO:0007669"/>
    <property type="project" value="InterPro"/>
</dbReference>
<keyword evidence="1" id="KW-0732">Signal</keyword>
<sequence>MKPAVSFCASLVAGAFLLSAIMSPSMSLAALGSAEHVRPGTASARDVAGVPGNIAAAPFASAFSAGAAGAPSAASGALHLPFAMLGAYQTLGLRGLDDSRTVHVGVRLDRVVTAATLRLRYTYSPSLVFPMSHIK</sequence>
<keyword evidence="3" id="KW-1185">Reference proteome</keyword>
<feature type="non-terminal residue" evidence="2">
    <location>
        <position position="135"/>
    </location>
</feature>
<feature type="signal peptide" evidence="1">
    <location>
        <begin position="1"/>
        <end position="27"/>
    </location>
</feature>